<dbReference type="OrthoDB" id="3736615at2"/>
<evidence type="ECO:0000313" key="2">
    <source>
        <dbReference type="EMBL" id="QUC11384.1"/>
    </source>
</evidence>
<evidence type="ECO:0000313" key="4">
    <source>
        <dbReference type="Proteomes" id="UP000273044"/>
    </source>
</evidence>
<gene>
    <name evidence="2" type="ORF">J5A53_01375</name>
    <name evidence="3" type="ORF">NCTC12967_02826</name>
</gene>
<dbReference type="AlphaFoldDB" id="A0A3N4D5U8"/>
<keyword evidence="1" id="KW-0812">Transmembrane</keyword>
<accession>A0A3N4D5U8</accession>
<evidence type="ECO:0000313" key="3">
    <source>
        <dbReference type="EMBL" id="VEH71504.1"/>
    </source>
</evidence>
<dbReference type="EMBL" id="LR134406">
    <property type="protein sequence ID" value="VEH71504.1"/>
    <property type="molecule type" value="Genomic_DNA"/>
</dbReference>
<feature type="transmembrane region" description="Helical" evidence="1">
    <location>
        <begin position="47"/>
        <end position="66"/>
    </location>
</feature>
<protein>
    <submittedName>
        <fullName evidence="3">Uncharacterized protein</fullName>
    </submittedName>
</protein>
<dbReference type="Proteomes" id="UP000677180">
    <property type="component" value="Chromosome"/>
</dbReference>
<keyword evidence="4" id="KW-1185">Reference proteome</keyword>
<dbReference type="Proteomes" id="UP000273044">
    <property type="component" value="Chromosome"/>
</dbReference>
<dbReference type="RefSeq" id="WP_014847842.1">
    <property type="nucleotide sequence ID" value="NZ_CAUVFX010000031.1"/>
</dbReference>
<proteinExistence type="predicted"/>
<name>A0A3N4D5U8_9ACTN</name>
<sequence length="87" mass="10071">MMGRRWKYWDGSIKGHLWNKTSVKLYLFQGIGVFLICVFLYPRSRFIGAAALAVGFVAVDLIVQVIRVRRLQRRKLQEVEGHPNQAP</sequence>
<keyword evidence="1" id="KW-1133">Transmembrane helix</keyword>
<evidence type="ECO:0000256" key="1">
    <source>
        <dbReference type="SAM" id="Phobius"/>
    </source>
</evidence>
<organism evidence="3 4">
    <name type="scientific">Arachnia propionica</name>
    <dbReference type="NCBI Taxonomy" id="1750"/>
    <lineage>
        <taxon>Bacteria</taxon>
        <taxon>Bacillati</taxon>
        <taxon>Actinomycetota</taxon>
        <taxon>Actinomycetes</taxon>
        <taxon>Propionibacteriales</taxon>
        <taxon>Propionibacteriaceae</taxon>
        <taxon>Arachnia</taxon>
    </lineage>
</organism>
<feature type="transmembrane region" description="Helical" evidence="1">
    <location>
        <begin position="21"/>
        <end position="41"/>
    </location>
</feature>
<reference evidence="2" key="2">
    <citation type="submission" date="2021-03" db="EMBL/GenBank/DDBJ databases">
        <title>Human Oral Microbial Genomes.</title>
        <authorList>
            <person name="Johnston C.D."/>
            <person name="Chen T."/>
            <person name="Dewhirst F.E."/>
        </authorList>
    </citation>
    <scope>NUCLEOTIDE SEQUENCE</scope>
    <source>
        <strain evidence="2">F0714</strain>
    </source>
</reference>
<keyword evidence="1" id="KW-0472">Membrane</keyword>
<reference evidence="3 4" key="1">
    <citation type="submission" date="2018-12" db="EMBL/GenBank/DDBJ databases">
        <authorList>
            <consortium name="Pathogen Informatics"/>
        </authorList>
    </citation>
    <scope>NUCLEOTIDE SEQUENCE [LARGE SCALE GENOMIC DNA]</scope>
    <source>
        <strain evidence="3 4">NCTC12967</strain>
    </source>
</reference>
<dbReference type="EMBL" id="CP072385">
    <property type="protein sequence ID" value="QUC11384.1"/>
    <property type="molecule type" value="Genomic_DNA"/>
</dbReference>